<dbReference type="EMBL" id="AFJM02000035">
    <property type="protein sequence ID" value="EMM72953.1"/>
    <property type="molecule type" value="Genomic_DNA"/>
</dbReference>
<organism evidence="1 2">
    <name type="scientific">Leptospira weilii str. 2006001855</name>
    <dbReference type="NCBI Taxonomy" id="996804"/>
    <lineage>
        <taxon>Bacteria</taxon>
        <taxon>Pseudomonadati</taxon>
        <taxon>Spirochaetota</taxon>
        <taxon>Spirochaetia</taxon>
        <taxon>Leptospirales</taxon>
        <taxon>Leptospiraceae</taxon>
        <taxon>Leptospira</taxon>
    </lineage>
</organism>
<dbReference type="Proteomes" id="UP000012101">
    <property type="component" value="Unassembled WGS sequence"/>
</dbReference>
<evidence type="ECO:0000313" key="1">
    <source>
        <dbReference type="EMBL" id="EMM72953.1"/>
    </source>
</evidence>
<evidence type="ECO:0000313" key="2">
    <source>
        <dbReference type="Proteomes" id="UP000012101"/>
    </source>
</evidence>
<name>M6FJK3_9LEPT</name>
<reference evidence="1 2" key="1">
    <citation type="submission" date="2013-01" db="EMBL/GenBank/DDBJ databases">
        <authorList>
            <person name="Harkins D.M."/>
            <person name="Durkin A.S."/>
            <person name="Brinkac L.M."/>
            <person name="Haft D.H."/>
            <person name="Selengut J.D."/>
            <person name="Sanka R."/>
            <person name="DePew J."/>
            <person name="Purushe J."/>
            <person name="Hospenthal D.R."/>
            <person name="Murray C.K."/>
            <person name="Pimentel G."/>
            <person name="Wasfy M."/>
            <person name="Vinetz J.M."/>
            <person name="Sutton G.G."/>
            <person name="Nierman W.C."/>
            <person name="Fouts D.E."/>
        </authorList>
    </citation>
    <scope>NUCLEOTIDE SEQUENCE [LARGE SCALE GENOMIC DNA]</scope>
    <source>
        <strain evidence="1 2">2006001855</strain>
    </source>
</reference>
<dbReference type="AlphaFoldDB" id="M6FJK3"/>
<sequence length="83" mass="9421">MVRSPYLWFRAGKTVYRVESNSLKVTSFTVEASDIEGILPGKKDDGIVLFKSGKAIRYGIDGKPIWSYPLKDDEGKIYSLVYR</sequence>
<accession>M6FJK3</accession>
<protein>
    <submittedName>
        <fullName evidence="1">Uncharacterized protein</fullName>
    </submittedName>
</protein>
<comment type="caution">
    <text evidence="1">The sequence shown here is derived from an EMBL/GenBank/DDBJ whole genome shotgun (WGS) entry which is preliminary data.</text>
</comment>
<gene>
    <name evidence="1" type="ORF">LEP1GSC038_4590</name>
</gene>
<proteinExistence type="predicted"/>